<dbReference type="EMBL" id="CP007155">
    <property type="protein sequence ID" value="AHH95065.1"/>
    <property type="molecule type" value="Genomic_DNA"/>
</dbReference>
<protein>
    <submittedName>
        <fullName evidence="1">Uncharacterized protein</fullName>
    </submittedName>
</protein>
<accession>W5W2N8</accession>
<dbReference type="KEGG" id="kal:KALB_1693"/>
<sequence>MKVPFRTLSVVNGTFLAVRGCPLVVPRPAARVVKVPFGAFSVPKGAFVTVRGRPLVARRPAARVMKVPFGTFSVAKGTFVTGHVARRGCSGPVPPCREGAL</sequence>
<keyword evidence="2" id="KW-1185">Reference proteome</keyword>
<reference evidence="1 2" key="1">
    <citation type="journal article" date="2014" name="BMC Genomics">
        <title>Complete genome sequence of producer of the glycopeptide antibiotic Aculeximycin Kutzneria albida DSM 43870T, a representative of minor genus of Pseudonocardiaceae.</title>
        <authorList>
            <person name="Rebets Y."/>
            <person name="Tokovenko B."/>
            <person name="Lushchyk I."/>
            <person name="Ruckert C."/>
            <person name="Zaburannyi N."/>
            <person name="Bechthold A."/>
            <person name="Kalinowski J."/>
            <person name="Luzhetskyy A."/>
        </authorList>
    </citation>
    <scope>NUCLEOTIDE SEQUENCE [LARGE SCALE GENOMIC DNA]</scope>
    <source>
        <strain evidence="1">DSM 43870</strain>
    </source>
</reference>
<dbReference type="HOGENOM" id="CLU_2287811_0_0_11"/>
<name>W5W2N8_9PSEU</name>
<dbReference type="STRING" id="1449976.KALB_1693"/>
<proteinExistence type="predicted"/>
<gene>
    <name evidence="1" type="ORF">KALB_1693</name>
</gene>
<evidence type="ECO:0000313" key="2">
    <source>
        <dbReference type="Proteomes" id="UP000019225"/>
    </source>
</evidence>
<dbReference type="AlphaFoldDB" id="W5W2N8"/>
<evidence type="ECO:0000313" key="1">
    <source>
        <dbReference type="EMBL" id="AHH95065.1"/>
    </source>
</evidence>
<organism evidence="1 2">
    <name type="scientific">Kutzneria albida DSM 43870</name>
    <dbReference type="NCBI Taxonomy" id="1449976"/>
    <lineage>
        <taxon>Bacteria</taxon>
        <taxon>Bacillati</taxon>
        <taxon>Actinomycetota</taxon>
        <taxon>Actinomycetes</taxon>
        <taxon>Pseudonocardiales</taxon>
        <taxon>Pseudonocardiaceae</taxon>
        <taxon>Kutzneria</taxon>
    </lineage>
</organism>
<dbReference type="Proteomes" id="UP000019225">
    <property type="component" value="Chromosome"/>
</dbReference>